<dbReference type="HOGENOM" id="CLU_2226023_0_0_1"/>
<dbReference type="EMBL" id="AMQM01004530">
    <property type="status" value="NOT_ANNOTATED_CDS"/>
    <property type="molecule type" value="Genomic_DNA"/>
</dbReference>
<evidence type="ECO:0000313" key="4">
    <source>
        <dbReference type="EnsemblMetazoa" id="HelroP173375"/>
    </source>
</evidence>
<dbReference type="EnsemblMetazoa" id="HelroT173375">
    <property type="protein sequence ID" value="HelroP173375"/>
    <property type="gene ID" value="HelroG173375"/>
</dbReference>
<evidence type="ECO:0000256" key="2">
    <source>
        <dbReference type="SAM" id="SignalP"/>
    </source>
</evidence>
<dbReference type="Proteomes" id="UP000015101">
    <property type="component" value="Unassembled WGS sequence"/>
</dbReference>
<keyword evidence="2" id="KW-0732">Signal</keyword>
<evidence type="ECO:0008006" key="6">
    <source>
        <dbReference type="Google" id="ProtNLM"/>
    </source>
</evidence>
<dbReference type="RefSeq" id="XP_009018234.1">
    <property type="nucleotide sequence ID" value="XM_009019986.1"/>
</dbReference>
<reference evidence="3 5" key="2">
    <citation type="journal article" date="2013" name="Nature">
        <title>Insights into bilaterian evolution from three spiralian genomes.</title>
        <authorList>
            <person name="Simakov O."/>
            <person name="Marletaz F."/>
            <person name="Cho S.J."/>
            <person name="Edsinger-Gonzales E."/>
            <person name="Havlak P."/>
            <person name="Hellsten U."/>
            <person name="Kuo D.H."/>
            <person name="Larsson T."/>
            <person name="Lv J."/>
            <person name="Arendt D."/>
            <person name="Savage R."/>
            <person name="Osoegawa K."/>
            <person name="de Jong P."/>
            <person name="Grimwood J."/>
            <person name="Chapman J.A."/>
            <person name="Shapiro H."/>
            <person name="Aerts A."/>
            <person name="Otillar R.P."/>
            <person name="Terry A.Y."/>
            <person name="Boore J.L."/>
            <person name="Grigoriev I.V."/>
            <person name="Lindberg D.R."/>
            <person name="Seaver E.C."/>
            <person name="Weisblat D.A."/>
            <person name="Putnam N.H."/>
            <person name="Rokhsar D.S."/>
        </authorList>
    </citation>
    <scope>NUCLEOTIDE SEQUENCE</scope>
</reference>
<dbReference type="GeneID" id="20204508"/>
<evidence type="ECO:0000313" key="3">
    <source>
        <dbReference type="EMBL" id="ESO03677.1"/>
    </source>
</evidence>
<keyword evidence="5" id="KW-1185">Reference proteome</keyword>
<proteinExistence type="predicted"/>
<name>T1F6Q9_HELRO</name>
<reference evidence="4" key="3">
    <citation type="submission" date="2015-06" db="UniProtKB">
        <authorList>
            <consortium name="EnsemblMetazoa"/>
        </authorList>
    </citation>
    <scope>IDENTIFICATION</scope>
</reference>
<gene>
    <name evidence="4" type="primary">20204508</name>
    <name evidence="3" type="ORF">HELRODRAFT_173375</name>
</gene>
<dbReference type="CTD" id="20204508"/>
<dbReference type="AlphaFoldDB" id="T1F6Q9"/>
<accession>T1F6Q9</accession>
<evidence type="ECO:0000313" key="5">
    <source>
        <dbReference type="Proteomes" id="UP000015101"/>
    </source>
</evidence>
<feature type="region of interest" description="Disordered" evidence="1">
    <location>
        <begin position="70"/>
        <end position="89"/>
    </location>
</feature>
<sequence>MNKLILLCAIFGIVFMGEAVCKLLECTEDHERNPLAKCWCGSVLCSDGNYCAIPSQVSEEPSCRPRSEYVERNLPGGTRRPRTTPRGICDDTVQRPISPDVYGCDS</sequence>
<protein>
    <recommendedName>
        <fullName evidence="6">EB domain-containing protein</fullName>
    </recommendedName>
</protein>
<dbReference type="EMBL" id="KB096590">
    <property type="protein sequence ID" value="ESO03677.1"/>
    <property type="molecule type" value="Genomic_DNA"/>
</dbReference>
<dbReference type="InParanoid" id="T1F6Q9"/>
<evidence type="ECO:0000256" key="1">
    <source>
        <dbReference type="SAM" id="MobiDB-lite"/>
    </source>
</evidence>
<organism evidence="4 5">
    <name type="scientific">Helobdella robusta</name>
    <name type="common">Californian leech</name>
    <dbReference type="NCBI Taxonomy" id="6412"/>
    <lineage>
        <taxon>Eukaryota</taxon>
        <taxon>Metazoa</taxon>
        <taxon>Spiralia</taxon>
        <taxon>Lophotrochozoa</taxon>
        <taxon>Annelida</taxon>
        <taxon>Clitellata</taxon>
        <taxon>Hirudinea</taxon>
        <taxon>Rhynchobdellida</taxon>
        <taxon>Glossiphoniidae</taxon>
        <taxon>Helobdella</taxon>
    </lineage>
</organism>
<dbReference type="KEGG" id="hro:HELRODRAFT_173375"/>
<reference evidence="5" key="1">
    <citation type="submission" date="2012-12" db="EMBL/GenBank/DDBJ databases">
        <authorList>
            <person name="Hellsten U."/>
            <person name="Grimwood J."/>
            <person name="Chapman J.A."/>
            <person name="Shapiro H."/>
            <person name="Aerts A."/>
            <person name="Otillar R.P."/>
            <person name="Terry A.Y."/>
            <person name="Boore J.L."/>
            <person name="Simakov O."/>
            <person name="Marletaz F."/>
            <person name="Cho S.-J."/>
            <person name="Edsinger-Gonzales E."/>
            <person name="Havlak P."/>
            <person name="Kuo D.-H."/>
            <person name="Larsson T."/>
            <person name="Lv J."/>
            <person name="Arendt D."/>
            <person name="Savage R."/>
            <person name="Osoegawa K."/>
            <person name="de Jong P."/>
            <person name="Lindberg D.R."/>
            <person name="Seaver E.C."/>
            <person name="Weisblat D.A."/>
            <person name="Putnam N.H."/>
            <person name="Grigoriev I.V."/>
            <person name="Rokhsar D.S."/>
        </authorList>
    </citation>
    <scope>NUCLEOTIDE SEQUENCE</scope>
</reference>
<feature type="chain" id="PRO_5010980371" description="EB domain-containing protein" evidence="2">
    <location>
        <begin position="20"/>
        <end position="106"/>
    </location>
</feature>
<feature type="signal peptide" evidence="2">
    <location>
        <begin position="1"/>
        <end position="19"/>
    </location>
</feature>